<evidence type="ECO:0000313" key="6">
    <source>
        <dbReference type="EMBL" id="AZK43628.1"/>
    </source>
</evidence>
<dbReference type="Proteomes" id="UP000278804">
    <property type="component" value="Chromosome"/>
</dbReference>
<evidence type="ECO:0000256" key="4">
    <source>
        <dbReference type="ARBA" id="ARBA00022840"/>
    </source>
</evidence>
<protein>
    <submittedName>
        <fullName evidence="6">ABC transporter ATP-binding protein</fullName>
    </submittedName>
</protein>
<evidence type="ECO:0000256" key="3">
    <source>
        <dbReference type="ARBA" id="ARBA00022741"/>
    </source>
</evidence>
<dbReference type="Pfam" id="PF00005">
    <property type="entry name" value="ABC_tran"/>
    <property type="match status" value="1"/>
</dbReference>
<dbReference type="KEGG" id="eri:EEI45_01420"/>
<dbReference type="GO" id="GO:0016887">
    <property type="term" value="F:ATP hydrolysis activity"/>
    <property type="evidence" value="ECO:0007669"/>
    <property type="project" value="InterPro"/>
</dbReference>
<keyword evidence="2" id="KW-0813">Transport</keyword>
<dbReference type="InterPro" id="IPR003439">
    <property type="entry name" value="ABC_transporter-like_ATP-bd"/>
</dbReference>
<dbReference type="AlphaFoldDB" id="A0A3S8RL22"/>
<dbReference type="PANTHER" id="PTHR42734:SF5">
    <property type="entry name" value="IRON TRANSPORT SYSTEM ATP-BINDING PROTEIN HI_0361-RELATED"/>
    <property type="match status" value="1"/>
</dbReference>
<dbReference type="SUPFAM" id="SSF52540">
    <property type="entry name" value="P-loop containing nucleoside triphosphate hydrolases"/>
    <property type="match status" value="1"/>
</dbReference>
<organism evidence="6 7">
    <name type="scientific">Erysipelothrix piscisicarius</name>
    <dbReference type="NCBI Taxonomy" id="2485784"/>
    <lineage>
        <taxon>Bacteria</taxon>
        <taxon>Bacillati</taxon>
        <taxon>Bacillota</taxon>
        <taxon>Erysipelotrichia</taxon>
        <taxon>Erysipelotrichales</taxon>
        <taxon>Erysipelotrichaceae</taxon>
        <taxon>Erysipelothrix</taxon>
    </lineage>
</organism>
<dbReference type="GO" id="GO:0005524">
    <property type="term" value="F:ATP binding"/>
    <property type="evidence" value="ECO:0007669"/>
    <property type="project" value="UniProtKB-KW"/>
</dbReference>
<dbReference type="CDD" id="cd03235">
    <property type="entry name" value="ABC_Metallic_Cations"/>
    <property type="match status" value="1"/>
</dbReference>
<dbReference type="InterPro" id="IPR027417">
    <property type="entry name" value="P-loop_NTPase"/>
</dbReference>
<dbReference type="SMART" id="SM00382">
    <property type="entry name" value="AAA"/>
    <property type="match status" value="1"/>
</dbReference>
<dbReference type="PANTHER" id="PTHR42734">
    <property type="entry name" value="METAL TRANSPORT SYSTEM ATP-BINDING PROTEIN TM_0124-RELATED"/>
    <property type="match status" value="1"/>
</dbReference>
<reference evidence="6 7" key="1">
    <citation type="journal article" date="2020" name="Int. J. Syst. Evol. Microbiol.">
        <title>Description of Erysipelothrix piscisicarius sp. nov., an emergent fish pathogen, and assessment of virulence using a tiger barb (Puntigrus tetrazona) infection model.</title>
        <authorList>
            <person name="Pomaranski E.K."/>
            <person name="Griffin M.J."/>
            <person name="Camus A.C."/>
            <person name="Armwood A.R."/>
            <person name="Shelley J."/>
            <person name="Waldbieser G.C."/>
            <person name="LaFrentz B.R."/>
            <person name="Garcia J.C."/>
            <person name="Yanong R."/>
            <person name="Soto E."/>
        </authorList>
    </citation>
    <scope>NUCLEOTIDE SEQUENCE [LARGE SCALE GENOMIC DNA]</scope>
    <source>
        <strain evidence="6 7">15TAL0474</strain>
    </source>
</reference>
<comment type="similarity">
    <text evidence="1">Belongs to the ABC transporter superfamily.</text>
</comment>
<dbReference type="EMBL" id="CP034234">
    <property type="protein sequence ID" value="AZK43628.1"/>
    <property type="molecule type" value="Genomic_DNA"/>
</dbReference>
<feature type="domain" description="ABC transporter" evidence="5">
    <location>
        <begin position="8"/>
        <end position="240"/>
    </location>
</feature>
<sequence>MAEKEYAIEVEDLTVTYDVKPVLWDCDVKFEKGKLTAIVGPNGAGKSTMIKAIMGLLKPISGKITINGQHQKDEYKNIAYVPQSGSVDWDFPATVEDIVLMGRYGHIGWIKRPRKEDREIANEMLERVGMSAYRDRQISQLSGGQQQRVFLARALTQQAEIYILDEPLKGVDVKTEEILMTLLKELAAAGKTVIVVHHDLTSIEGYFDNIALVNVKLVAWGPVQNTFTQENLKLTYHTDVGGIVKS</sequence>
<proteinExistence type="inferred from homology"/>
<dbReference type="PROSITE" id="PS50893">
    <property type="entry name" value="ABC_TRANSPORTER_2"/>
    <property type="match status" value="1"/>
</dbReference>
<dbReference type="RefSeq" id="WP_125163846.1">
    <property type="nucleotide sequence ID" value="NZ_CP034234.1"/>
</dbReference>
<accession>A0A3S8RL22</accession>
<evidence type="ECO:0000313" key="7">
    <source>
        <dbReference type="Proteomes" id="UP000278804"/>
    </source>
</evidence>
<keyword evidence="3" id="KW-0547">Nucleotide-binding</keyword>
<gene>
    <name evidence="6" type="ORF">EEI45_01420</name>
</gene>
<dbReference type="FunFam" id="3.40.50.300:FF:000134">
    <property type="entry name" value="Iron-enterobactin ABC transporter ATP-binding protein"/>
    <property type="match status" value="1"/>
</dbReference>
<dbReference type="PROSITE" id="PS00211">
    <property type="entry name" value="ABC_TRANSPORTER_1"/>
    <property type="match status" value="1"/>
</dbReference>
<dbReference type="InterPro" id="IPR017871">
    <property type="entry name" value="ABC_transporter-like_CS"/>
</dbReference>
<evidence type="ECO:0000259" key="5">
    <source>
        <dbReference type="PROSITE" id="PS50893"/>
    </source>
</evidence>
<dbReference type="InterPro" id="IPR003593">
    <property type="entry name" value="AAA+_ATPase"/>
</dbReference>
<dbReference type="Gene3D" id="3.40.50.300">
    <property type="entry name" value="P-loop containing nucleotide triphosphate hydrolases"/>
    <property type="match status" value="1"/>
</dbReference>
<keyword evidence="7" id="KW-1185">Reference proteome</keyword>
<name>A0A3S8RL22_9FIRM</name>
<keyword evidence="4 6" id="KW-0067">ATP-binding</keyword>
<dbReference type="InterPro" id="IPR050153">
    <property type="entry name" value="Metal_Ion_Import_ABC"/>
</dbReference>
<evidence type="ECO:0000256" key="1">
    <source>
        <dbReference type="ARBA" id="ARBA00005417"/>
    </source>
</evidence>
<evidence type="ECO:0000256" key="2">
    <source>
        <dbReference type="ARBA" id="ARBA00022448"/>
    </source>
</evidence>